<protein>
    <submittedName>
        <fullName evidence="1">Uncharacterized protein</fullName>
    </submittedName>
</protein>
<sequence>MNPIVTQVEVENDAANALVTLPLQGTRADILNLLINFSLDVSDAAYRRIIREYPDLLREINREVILSRNLGVEPVYTIDQTITLTEGVSQAPRNLLTIQRVMDEERNHIRRHVGFGETGEYNYLRGRTLLHSCKFPTMEPVRVIIDDEGVTPRLVHTMVAFLSPRVNEYKSSRVTYPLQLLVKDAQAFSSIEPDIKAPMYTQNQIYNEIDLQGTRARIRVIGYVKPEENVPYEYIWKHSHQDYRAQVLKPKEVIDSNMHITLDAEFCGGGVAYSSMISDGLFMYKIRMTHPLLTHIGIEAKDVPQGIVDVVVTARQVSTYDETVNIVKGTKERITEIEIDFVITFIPIYVGHNSLRHTGQSFLPSDVKVPESYSLVQIESPDRATLRDAERILTDELRSTHQWNNILVAEDARLLHTLGNVRNEEKGVTSRTGIELNEIPSDVADAITNIVARHLKISADILEAEASTLFGPSLSGKGNFTVPEAYGGEFKNYTNNTGVNVVTTKQLIARSILSRLYVKRRNGENTYEHSERALHGTYIPQTYIPYDGVVHSLIYTYTHALANLTVAGASTLSLFSSTNLSRFAAKGAKVVGYLKSSPFPVSKEEFSDDKCSHMLYLLHDGERKPFSLDAMILDMAAQAYNQGDIGSAVVWHPEFCIIVLSDKKCINRKLVPEERLESLVLPHPRASRFIQPKKNAHIRVDGTSAHTLTNIEESYGHAFVQAMSV</sequence>
<reference evidence="1" key="1">
    <citation type="submission" date="2017-04" db="EMBL/GenBank/DDBJ databases">
        <title>Unveiling RNA virosphere associated with marine microorganisms.</title>
        <authorList>
            <person name="Urayama S."/>
            <person name="Takaki Y."/>
            <person name="Nishi S."/>
            <person name="Yoshida Y."/>
            <person name="Deguchi S."/>
            <person name="Takai K."/>
            <person name="Nunoura T."/>
        </authorList>
    </citation>
    <scope>NUCLEOTIDE SEQUENCE</scope>
</reference>
<accession>A0A2V0RCF6</accession>
<dbReference type="AlphaFoldDB" id="A0A2V0RCF6"/>
<proteinExistence type="predicted"/>
<evidence type="ECO:0000313" key="1">
    <source>
        <dbReference type="EMBL" id="GBH22894.1"/>
    </source>
</evidence>
<organism evidence="1">
    <name type="scientific">viral metagenome</name>
    <dbReference type="NCBI Taxonomy" id="1070528"/>
    <lineage>
        <taxon>unclassified sequences</taxon>
        <taxon>metagenomes</taxon>
        <taxon>organismal metagenomes</taxon>
    </lineage>
</organism>
<comment type="caution">
    <text evidence="1">The sequence shown here is derived from an EMBL/GenBank/DDBJ whole genome shotgun (WGS) entry which is preliminary data.</text>
</comment>
<dbReference type="EMBL" id="BDQE01000155">
    <property type="protein sequence ID" value="GBH22894.1"/>
    <property type="molecule type" value="Genomic_RNA"/>
</dbReference>
<name>A0A2V0RCF6_9ZZZZ</name>